<protein>
    <recommendedName>
        <fullName evidence="2">HNH nuclease domain-containing protein</fullName>
    </recommendedName>
</protein>
<name>A0A7W7IP96_9CAUL</name>
<accession>A0A7W7IP96</accession>
<evidence type="ECO:0000313" key="4">
    <source>
        <dbReference type="Proteomes" id="UP000539957"/>
    </source>
</evidence>
<feature type="compositionally biased region" description="Basic and acidic residues" evidence="1">
    <location>
        <begin position="155"/>
        <end position="165"/>
    </location>
</feature>
<sequence length="283" mass="32075">MRGARIIYSAAEMAWLEANRTMVISDFHRAFQAAFSRPDISAMNLHGLRKRKGWKTGREGDRYKGRHRKFSAPEMAWLEANRLLPISDYHGAFIAAFPREDVRPANLHALRKRMGWKTGRTGQFAKGQTPPNKGQRCPEGVGGRHPNARKTQFKRGQEPHNTKHLGHERLNVDGYVEISVAETNPHTGYGRRYVHKHVHLWEALNGPVPEGFCLKCLDGDKTNTDPANWTAISRGVLPRLNGGRATRIMAYDTAPDELKPALLTIAKIDHRARELRRQRKDAA</sequence>
<gene>
    <name evidence="3" type="ORF">HNP32_001686</name>
</gene>
<organism evidence="3 4">
    <name type="scientific">Brevundimonas bullata</name>
    <dbReference type="NCBI Taxonomy" id="13160"/>
    <lineage>
        <taxon>Bacteria</taxon>
        <taxon>Pseudomonadati</taxon>
        <taxon>Pseudomonadota</taxon>
        <taxon>Alphaproteobacteria</taxon>
        <taxon>Caulobacterales</taxon>
        <taxon>Caulobacteraceae</taxon>
        <taxon>Brevundimonas</taxon>
    </lineage>
</organism>
<proteinExistence type="predicted"/>
<evidence type="ECO:0000313" key="3">
    <source>
        <dbReference type="EMBL" id="MBB4797962.1"/>
    </source>
</evidence>
<feature type="domain" description="HNH nuclease" evidence="2">
    <location>
        <begin position="195"/>
        <end position="228"/>
    </location>
</feature>
<feature type="region of interest" description="Disordered" evidence="1">
    <location>
        <begin position="120"/>
        <end position="165"/>
    </location>
</feature>
<dbReference type="EMBL" id="JACHKY010000002">
    <property type="protein sequence ID" value="MBB4797962.1"/>
    <property type="molecule type" value="Genomic_DNA"/>
</dbReference>
<keyword evidence="4" id="KW-1185">Reference proteome</keyword>
<dbReference type="InterPro" id="IPR003615">
    <property type="entry name" value="HNH_nuc"/>
</dbReference>
<reference evidence="3 4" key="1">
    <citation type="submission" date="2020-08" db="EMBL/GenBank/DDBJ databases">
        <title>Functional genomics of gut bacteria from endangered species of beetles.</title>
        <authorList>
            <person name="Carlos-Shanley C."/>
        </authorList>
    </citation>
    <scope>NUCLEOTIDE SEQUENCE [LARGE SCALE GENOMIC DNA]</scope>
    <source>
        <strain evidence="3 4">S00123</strain>
    </source>
</reference>
<evidence type="ECO:0000259" key="2">
    <source>
        <dbReference type="Pfam" id="PF13392"/>
    </source>
</evidence>
<dbReference type="Pfam" id="PF13392">
    <property type="entry name" value="HNH_3"/>
    <property type="match status" value="1"/>
</dbReference>
<comment type="caution">
    <text evidence="3">The sequence shown here is derived from an EMBL/GenBank/DDBJ whole genome shotgun (WGS) entry which is preliminary data.</text>
</comment>
<dbReference type="AlphaFoldDB" id="A0A7W7IP96"/>
<evidence type="ECO:0000256" key="1">
    <source>
        <dbReference type="SAM" id="MobiDB-lite"/>
    </source>
</evidence>
<dbReference type="RefSeq" id="WP_221415770.1">
    <property type="nucleotide sequence ID" value="NZ_JACHKY010000002.1"/>
</dbReference>
<dbReference type="Proteomes" id="UP000539957">
    <property type="component" value="Unassembled WGS sequence"/>
</dbReference>